<dbReference type="InterPro" id="IPR037212">
    <property type="entry name" value="Med7/Med21-like"/>
</dbReference>
<gene>
    <name evidence="8" type="ORF">CROS1456_LOCUS9250</name>
    <name evidence="9" type="ORF">HKI87_05g37110</name>
</gene>
<comment type="subunit">
    <text evidence="6">Component of the Mediator complex.</text>
</comment>
<evidence type="ECO:0000256" key="3">
    <source>
        <dbReference type="ARBA" id="ARBA00023015"/>
    </source>
</evidence>
<protein>
    <recommendedName>
        <fullName evidence="6">Mediator of RNA polymerase II transcription subunit 7</fullName>
    </recommendedName>
</protein>
<dbReference type="EMBL" id="HBHZ01011969">
    <property type="protein sequence ID" value="CAE0196153.1"/>
    <property type="molecule type" value="Transcribed_RNA"/>
</dbReference>
<evidence type="ECO:0000256" key="2">
    <source>
        <dbReference type="ARBA" id="ARBA00009994"/>
    </source>
</evidence>
<dbReference type="EMBL" id="CP151505">
    <property type="protein sequence ID" value="WZN62175.1"/>
    <property type="molecule type" value="Genomic_DNA"/>
</dbReference>
<dbReference type="AlphaFoldDB" id="A0A7S3FRY3"/>
<dbReference type="InterPro" id="IPR044888">
    <property type="entry name" value="Mediatior_Med7_sf"/>
</dbReference>
<evidence type="ECO:0000256" key="5">
    <source>
        <dbReference type="ARBA" id="ARBA00023242"/>
    </source>
</evidence>
<name>A0A7S3FRY3_9CHLO</name>
<evidence type="ECO:0000313" key="9">
    <source>
        <dbReference type="EMBL" id="WZN62175.1"/>
    </source>
</evidence>
<keyword evidence="10" id="KW-1185">Reference proteome</keyword>
<comment type="similarity">
    <text evidence="2 6">Belongs to the Mediator complex subunit 7 family.</text>
</comment>
<comment type="function">
    <text evidence="6">Component of the Mediator complex, a coactivator involved in the regulated transcription of nearly all RNA polymerase II-dependent genes. Mediator functions as a bridge to convey information from gene-specific regulatory proteins to the basal RNA polymerase II transcription machinery.</text>
</comment>
<evidence type="ECO:0000313" key="8">
    <source>
        <dbReference type="EMBL" id="CAE0196153.1"/>
    </source>
</evidence>
<dbReference type="SUPFAM" id="SSF140718">
    <property type="entry name" value="Mediator hinge subcomplex-like"/>
    <property type="match status" value="1"/>
</dbReference>
<keyword evidence="3 6" id="KW-0805">Transcription regulation</keyword>
<proteinExistence type="inferred from homology"/>
<evidence type="ECO:0000256" key="6">
    <source>
        <dbReference type="RuleBase" id="RU364060"/>
    </source>
</evidence>
<evidence type="ECO:0000256" key="1">
    <source>
        <dbReference type="ARBA" id="ARBA00004123"/>
    </source>
</evidence>
<dbReference type="Gene3D" id="6.10.140.200">
    <property type="match status" value="1"/>
</dbReference>
<comment type="subcellular location">
    <subcellularLocation>
        <location evidence="1 6">Nucleus</location>
    </subcellularLocation>
</comment>
<evidence type="ECO:0000313" key="10">
    <source>
        <dbReference type="Proteomes" id="UP001472866"/>
    </source>
</evidence>
<evidence type="ECO:0000256" key="7">
    <source>
        <dbReference type="SAM" id="MobiDB-lite"/>
    </source>
</evidence>
<sequence length="157" mass="16613">MEARAAQPPPPRFYKLYAGGADAGPPPPEAIAGGEFQQYGTSYSLGEQGGEGAAAGPAREVTPAHEAVARIRALNRETLFAFIEVVDAVASRPSDSQRAQEVLRECTSKMATLLSALRSTQALLEIRDGYKNQSGAGKRTEAFFGHLAELLRPLAGA</sequence>
<keyword evidence="5 6" id="KW-0539">Nucleus</keyword>
<keyword evidence="4 6" id="KW-0804">Transcription</keyword>
<dbReference type="InterPro" id="IPR009244">
    <property type="entry name" value="Mediatior_Med7"/>
</dbReference>
<feature type="region of interest" description="Disordered" evidence="7">
    <location>
        <begin position="1"/>
        <end position="26"/>
    </location>
</feature>
<organism evidence="8">
    <name type="scientific">Chloropicon roscoffensis</name>
    <dbReference type="NCBI Taxonomy" id="1461544"/>
    <lineage>
        <taxon>Eukaryota</taxon>
        <taxon>Viridiplantae</taxon>
        <taxon>Chlorophyta</taxon>
        <taxon>Chloropicophyceae</taxon>
        <taxon>Chloropicales</taxon>
        <taxon>Chloropicaceae</taxon>
        <taxon>Chloropicon</taxon>
    </lineage>
</organism>
<accession>A0A7S3FRY3</accession>
<reference evidence="9 10" key="2">
    <citation type="submission" date="2024-03" db="EMBL/GenBank/DDBJ databases">
        <title>Complete genome sequence of the green alga Chloropicon roscoffensis RCC1871.</title>
        <authorList>
            <person name="Lemieux C."/>
            <person name="Pombert J.-F."/>
            <person name="Otis C."/>
            <person name="Turmel M."/>
        </authorList>
    </citation>
    <scope>NUCLEOTIDE SEQUENCE [LARGE SCALE GENOMIC DNA]</scope>
    <source>
        <strain evidence="9 10">RCC1871</strain>
    </source>
</reference>
<dbReference type="GO" id="GO:0006357">
    <property type="term" value="P:regulation of transcription by RNA polymerase II"/>
    <property type="evidence" value="ECO:0007669"/>
    <property type="project" value="InterPro"/>
</dbReference>
<dbReference type="GO" id="GO:0016592">
    <property type="term" value="C:mediator complex"/>
    <property type="evidence" value="ECO:0007669"/>
    <property type="project" value="InterPro"/>
</dbReference>
<dbReference type="GO" id="GO:0003712">
    <property type="term" value="F:transcription coregulator activity"/>
    <property type="evidence" value="ECO:0007669"/>
    <property type="project" value="InterPro"/>
</dbReference>
<dbReference type="Proteomes" id="UP001472866">
    <property type="component" value="Chromosome 05"/>
</dbReference>
<reference evidence="8" key="1">
    <citation type="submission" date="2021-01" db="EMBL/GenBank/DDBJ databases">
        <authorList>
            <person name="Corre E."/>
            <person name="Pelletier E."/>
            <person name="Niang G."/>
            <person name="Scheremetjew M."/>
            <person name="Finn R."/>
            <person name="Kale V."/>
            <person name="Holt S."/>
            <person name="Cochrane G."/>
            <person name="Meng A."/>
            <person name="Brown T."/>
            <person name="Cohen L."/>
        </authorList>
    </citation>
    <scope>NUCLEOTIDE SEQUENCE</scope>
    <source>
        <strain evidence="8">RCC1871</strain>
    </source>
</reference>
<keyword evidence="6" id="KW-0010">Activator</keyword>
<evidence type="ECO:0000256" key="4">
    <source>
        <dbReference type="ARBA" id="ARBA00023163"/>
    </source>
</evidence>
<dbReference type="Pfam" id="PF05983">
    <property type="entry name" value="Med7"/>
    <property type="match status" value="1"/>
</dbReference>